<organism evidence="2 3">
    <name type="scientific">Stegodyphus mimosarum</name>
    <name type="common">African social velvet spider</name>
    <dbReference type="NCBI Taxonomy" id="407821"/>
    <lineage>
        <taxon>Eukaryota</taxon>
        <taxon>Metazoa</taxon>
        <taxon>Ecdysozoa</taxon>
        <taxon>Arthropoda</taxon>
        <taxon>Chelicerata</taxon>
        <taxon>Arachnida</taxon>
        <taxon>Araneae</taxon>
        <taxon>Araneomorphae</taxon>
        <taxon>Entelegynae</taxon>
        <taxon>Eresoidea</taxon>
        <taxon>Eresidae</taxon>
        <taxon>Stegodyphus</taxon>
    </lineage>
</organism>
<dbReference type="AlphaFoldDB" id="A0A087TEF3"/>
<keyword evidence="3" id="KW-1185">Reference proteome</keyword>
<evidence type="ECO:0000313" key="3">
    <source>
        <dbReference type="Proteomes" id="UP000054359"/>
    </source>
</evidence>
<dbReference type="OrthoDB" id="2161974at2759"/>
<sequence length="41" mass="4161">MVAPSLGSEMLSKLPSPFRQSTARSIPCPSAKDAGSAIPSS</sequence>
<feature type="non-terminal residue" evidence="2">
    <location>
        <position position="41"/>
    </location>
</feature>
<gene>
    <name evidence="2" type="ORF">X975_21938</name>
</gene>
<proteinExistence type="predicted"/>
<dbReference type="Proteomes" id="UP000054359">
    <property type="component" value="Unassembled WGS sequence"/>
</dbReference>
<reference evidence="2 3" key="1">
    <citation type="submission" date="2013-11" db="EMBL/GenBank/DDBJ databases">
        <title>Genome sequencing of Stegodyphus mimosarum.</title>
        <authorList>
            <person name="Bechsgaard J."/>
        </authorList>
    </citation>
    <scope>NUCLEOTIDE SEQUENCE [LARGE SCALE GENOMIC DNA]</scope>
</reference>
<protein>
    <submittedName>
        <fullName evidence="2">Uncharacterized protein</fullName>
    </submittedName>
</protein>
<feature type="region of interest" description="Disordered" evidence="1">
    <location>
        <begin position="1"/>
        <end position="41"/>
    </location>
</feature>
<name>A0A087TEF3_STEMI</name>
<evidence type="ECO:0000313" key="2">
    <source>
        <dbReference type="EMBL" id="KFM63492.1"/>
    </source>
</evidence>
<dbReference type="EMBL" id="KK114849">
    <property type="protein sequence ID" value="KFM63492.1"/>
    <property type="molecule type" value="Genomic_DNA"/>
</dbReference>
<evidence type="ECO:0000256" key="1">
    <source>
        <dbReference type="SAM" id="MobiDB-lite"/>
    </source>
</evidence>
<accession>A0A087TEF3</accession>